<dbReference type="GO" id="GO:0006749">
    <property type="term" value="P:glutathione metabolic process"/>
    <property type="evidence" value="ECO:0007669"/>
    <property type="project" value="TreeGrafter"/>
</dbReference>
<dbReference type="Gene3D" id="3.40.30.10">
    <property type="entry name" value="Glutaredoxin"/>
    <property type="match status" value="1"/>
</dbReference>
<dbReference type="EMBL" id="CAESGF010000011">
    <property type="protein sequence ID" value="CAB4364231.1"/>
    <property type="molecule type" value="Genomic_DNA"/>
</dbReference>
<dbReference type="SUPFAM" id="SSF52833">
    <property type="entry name" value="Thioredoxin-like"/>
    <property type="match status" value="1"/>
</dbReference>
<evidence type="ECO:0000313" key="6">
    <source>
        <dbReference type="EMBL" id="CAB4981607.1"/>
    </source>
</evidence>
<evidence type="ECO:0000313" key="1">
    <source>
        <dbReference type="EMBL" id="CAB4364231.1"/>
    </source>
</evidence>
<dbReference type="PANTHER" id="PTHR42943">
    <property type="entry name" value="GLUTATHIONE S-TRANSFERASE KAPPA"/>
    <property type="match status" value="1"/>
</dbReference>
<evidence type="ECO:0000313" key="3">
    <source>
        <dbReference type="EMBL" id="CAB4806724.1"/>
    </source>
</evidence>
<dbReference type="GO" id="GO:0004364">
    <property type="term" value="F:glutathione transferase activity"/>
    <property type="evidence" value="ECO:0007669"/>
    <property type="project" value="TreeGrafter"/>
</dbReference>
<dbReference type="Pfam" id="PF22234">
    <property type="entry name" value="Rv2466c-like"/>
    <property type="match status" value="1"/>
</dbReference>
<dbReference type="PANTHER" id="PTHR42943:SF2">
    <property type="entry name" value="GLUTATHIONE S-TRANSFERASE KAPPA 1"/>
    <property type="match status" value="1"/>
</dbReference>
<dbReference type="GO" id="GO:0005777">
    <property type="term" value="C:peroxisome"/>
    <property type="evidence" value="ECO:0007669"/>
    <property type="project" value="TreeGrafter"/>
</dbReference>
<evidence type="ECO:0000313" key="2">
    <source>
        <dbReference type="EMBL" id="CAB4704247.1"/>
    </source>
</evidence>
<reference evidence="5" key="1">
    <citation type="submission" date="2020-05" db="EMBL/GenBank/DDBJ databases">
        <authorList>
            <person name="Chiriac C."/>
            <person name="Salcher M."/>
            <person name="Ghai R."/>
            <person name="Kavagutti S V."/>
        </authorList>
    </citation>
    <scope>NUCLEOTIDE SEQUENCE</scope>
</reference>
<gene>
    <name evidence="2" type="ORF">UFOPK2656_00248</name>
    <name evidence="3" type="ORF">UFOPK3099_00463</name>
    <name evidence="4" type="ORF">UFOPK3267_00327</name>
    <name evidence="5" type="ORF">UFOPK3651_01671</name>
    <name evidence="6" type="ORF">UFOPK3931_00843</name>
    <name evidence="1" type="ORF">UFOPK4189_01996</name>
</gene>
<protein>
    <submittedName>
        <fullName evidence="5">Unannotated protein</fullName>
    </submittedName>
</protein>
<dbReference type="GO" id="GO:0005739">
    <property type="term" value="C:mitochondrion"/>
    <property type="evidence" value="ECO:0007669"/>
    <property type="project" value="TreeGrafter"/>
</dbReference>
<dbReference type="InterPro" id="IPR053977">
    <property type="entry name" value="Rv2466c-like"/>
</dbReference>
<evidence type="ECO:0000313" key="4">
    <source>
        <dbReference type="EMBL" id="CAB4846747.1"/>
    </source>
</evidence>
<dbReference type="GO" id="GO:0004602">
    <property type="term" value="F:glutathione peroxidase activity"/>
    <property type="evidence" value="ECO:0007669"/>
    <property type="project" value="TreeGrafter"/>
</dbReference>
<name>A0A6J7IUV1_9ZZZZ</name>
<accession>A0A6J7IUV1</accession>
<dbReference type="EMBL" id="CAFBMT010000008">
    <property type="protein sequence ID" value="CAB4934027.1"/>
    <property type="molecule type" value="Genomic_DNA"/>
</dbReference>
<dbReference type="EMBL" id="CAFBOL010000015">
    <property type="protein sequence ID" value="CAB4981607.1"/>
    <property type="molecule type" value="Genomic_DNA"/>
</dbReference>
<dbReference type="InterPro" id="IPR051924">
    <property type="entry name" value="GST_Kappa/NadH"/>
</dbReference>
<dbReference type="EMBL" id="CAEZYF010000001">
    <property type="protein sequence ID" value="CAB4704247.1"/>
    <property type="molecule type" value="Genomic_DNA"/>
</dbReference>
<dbReference type="InterPro" id="IPR036249">
    <property type="entry name" value="Thioredoxin-like_sf"/>
</dbReference>
<dbReference type="AlphaFoldDB" id="A0A6J7IUV1"/>
<evidence type="ECO:0000313" key="5">
    <source>
        <dbReference type="EMBL" id="CAB4934027.1"/>
    </source>
</evidence>
<organism evidence="5">
    <name type="scientific">freshwater metagenome</name>
    <dbReference type="NCBI Taxonomy" id="449393"/>
    <lineage>
        <taxon>unclassified sequences</taxon>
        <taxon>metagenomes</taxon>
        <taxon>ecological metagenomes</taxon>
    </lineage>
</organism>
<sequence>MSATTPAPTTVDFHFDVMCPFAYQTSLWMRAARDALGLTVNWRFFSLEEVNRAEGKKHPWERDWSYGWSMMRIGALLRRTDMSLLDNWYARAGQALHAEGRKPHDPDVARQLLVDIGLDPALVDEAIADPTTHDEIRSEHQRVLDSGGFGVPTLIFPDGQTLFGPVLIDPPTGDAAARLWHGVTAWLEFPHLYELQRPKTDADQHAIVRSFEPYLQARDWVSINRGEVIPFGTQRVQESQ</sequence>
<proteinExistence type="predicted"/>
<dbReference type="EMBL" id="CAFAAV010000022">
    <property type="protein sequence ID" value="CAB4806724.1"/>
    <property type="molecule type" value="Genomic_DNA"/>
</dbReference>
<dbReference type="EMBL" id="CAFBIY010000011">
    <property type="protein sequence ID" value="CAB4846747.1"/>
    <property type="molecule type" value="Genomic_DNA"/>
</dbReference>